<dbReference type="PANTHER" id="PTHR22028">
    <property type="entry name" value="SFI1 SPINDLE BODY DOMAIN-CONTAINING PROTEIN-RELATED"/>
    <property type="match status" value="1"/>
</dbReference>
<keyword evidence="4" id="KW-1185">Reference proteome</keyword>
<accession>A0AA38IP83</accession>
<dbReference type="Pfam" id="PF08457">
    <property type="entry name" value="Sfi1"/>
    <property type="match status" value="1"/>
</dbReference>
<protein>
    <recommendedName>
        <fullName evidence="2">Sfi1 spindle body domain-containing protein</fullName>
    </recommendedName>
</protein>
<feature type="domain" description="Sfi1 spindle body" evidence="2">
    <location>
        <begin position="239"/>
        <end position="385"/>
    </location>
</feature>
<evidence type="ECO:0000313" key="3">
    <source>
        <dbReference type="EMBL" id="KAJ3660902.1"/>
    </source>
</evidence>
<dbReference type="EMBL" id="JALNTZ010000002">
    <property type="protein sequence ID" value="KAJ3660902.1"/>
    <property type="molecule type" value="Genomic_DNA"/>
</dbReference>
<evidence type="ECO:0000313" key="4">
    <source>
        <dbReference type="Proteomes" id="UP001168821"/>
    </source>
</evidence>
<evidence type="ECO:0000256" key="1">
    <source>
        <dbReference type="SAM" id="Coils"/>
    </source>
</evidence>
<gene>
    <name evidence="3" type="ORF">Zmor_005329</name>
</gene>
<reference evidence="3" key="1">
    <citation type="journal article" date="2023" name="G3 (Bethesda)">
        <title>Whole genome assemblies of Zophobas morio and Tenebrio molitor.</title>
        <authorList>
            <person name="Kaur S."/>
            <person name="Stinson S.A."/>
            <person name="diCenzo G.C."/>
        </authorList>
    </citation>
    <scope>NUCLEOTIDE SEQUENCE</scope>
    <source>
        <strain evidence="3">QUZm001</strain>
    </source>
</reference>
<evidence type="ECO:0000259" key="2">
    <source>
        <dbReference type="Pfam" id="PF08457"/>
    </source>
</evidence>
<name>A0AA38IP83_9CUCU</name>
<comment type="caution">
    <text evidence="3">The sequence shown here is derived from an EMBL/GenBank/DDBJ whole genome shotgun (WGS) entry which is preliminary data.</text>
</comment>
<dbReference type="PANTHER" id="PTHR22028:SF5">
    <property type="entry name" value="COILED-COIL DOMAIN-CONTAINING PROTEIN 191"/>
    <property type="match status" value="1"/>
</dbReference>
<organism evidence="3 4">
    <name type="scientific">Zophobas morio</name>
    <dbReference type="NCBI Taxonomy" id="2755281"/>
    <lineage>
        <taxon>Eukaryota</taxon>
        <taxon>Metazoa</taxon>
        <taxon>Ecdysozoa</taxon>
        <taxon>Arthropoda</taxon>
        <taxon>Hexapoda</taxon>
        <taxon>Insecta</taxon>
        <taxon>Pterygota</taxon>
        <taxon>Neoptera</taxon>
        <taxon>Endopterygota</taxon>
        <taxon>Coleoptera</taxon>
        <taxon>Polyphaga</taxon>
        <taxon>Cucujiformia</taxon>
        <taxon>Tenebrionidae</taxon>
        <taxon>Zophobas</taxon>
    </lineage>
</organism>
<sequence length="423" mass="51432">MQATTDYEKKKLLKKCFDVWRRVVKVKTEKEEIYRSKVQQREKLDNLVKALKKYRKENQEDSQPTQVKVKEAPTNFKSRFEAQKHAIEKLTLKIEEKDRVIEELKLGIFDREALKSLNETKIEIREIFANCSTKVRCKIAPPPDYSEKFMISTQKAPKIVQEVEERALERAKRRELILERKKIIQENRQRMIVAALERKRIQDEDEKKRSLEQIKERRRKELEMRQIRERNKLIFFEKVKIALGLYNRTLQRKAFQGLFENYTQGKENYERSKLHYKITLLSKVMHTWTEFMEDKYRDKNALADAVYAKNIVSRALQTWREFRIESIRSMQVAEDFYDLLLLNNTFVHWHRNVCIRIMLTHKKMDVARKHHDRRILFHSFYQWRSLPAVIQLEKSKEMKMKKWREKVWAILPNYKPPSEDDYF</sequence>
<dbReference type="Proteomes" id="UP001168821">
    <property type="component" value="Unassembled WGS sequence"/>
</dbReference>
<keyword evidence="1" id="KW-0175">Coiled coil</keyword>
<proteinExistence type="predicted"/>
<feature type="coiled-coil region" evidence="1">
    <location>
        <begin position="193"/>
        <end position="221"/>
    </location>
</feature>
<dbReference type="AlphaFoldDB" id="A0AA38IP83"/>
<dbReference type="InterPro" id="IPR013665">
    <property type="entry name" value="Sfi1_dom"/>
</dbReference>
<dbReference type="InterPro" id="IPR052270">
    <property type="entry name" value="CACF_protein"/>
</dbReference>